<dbReference type="Pfam" id="PF03466">
    <property type="entry name" value="LysR_substrate"/>
    <property type="match status" value="1"/>
</dbReference>
<dbReference type="InterPro" id="IPR036388">
    <property type="entry name" value="WH-like_DNA-bd_sf"/>
</dbReference>
<dbReference type="PANTHER" id="PTHR30346:SF28">
    <property type="entry name" value="HTH-TYPE TRANSCRIPTIONAL REGULATOR CYNR"/>
    <property type="match status" value="1"/>
</dbReference>
<dbReference type="AlphaFoldDB" id="A0A9X2ALZ3"/>
<evidence type="ECO:0000256" key="3">
    <source>
        <dbReference type="ARBA" id="ARBA00023125"/>
    </source>
</evidence>
<protein>
    <submittedName>
        <fullName evidence="7">LysR family transcriptional regulator</fullName>
    </submittedName>
</protein>
<dbReference type="PANTHER" id="PTHR30346">
    <property type="entry name" value="TRANSCRIPTIONAL DUAL REGULATOR HCAR-RELATED"/>
    <property type="match status" value="1"/>
</dbReference>
<dbReference type="SUPFAM" id="SSF53850">
    <property type="entry name" value="Periplasmic binding protein-like II"/>
    <property type="match status" value="1"/>
</dbReference>
<feature type="region of interest" description="Disordered" evidence="5">
    <location>
        <begin position="292"/>
        <end position="328"/>
    </location>
</feature>
<keyword evidence="4" id="KW-0804">Transcription</keyword>
<reference evidence="7" key="1">
    <citation type="submission" date="2022-03" db="EMBL/GenBank/DDBJ databases">
        <authorList>
            <person name="Woo C.Y."/>
        </authorList>
    </citation>
    <scope>NUCLEOTIDE SEQUENCE</scope>
    <source>
        <strain evidence="7">CYS-02</strain>
    </source>
</reference>
<keyword evidence="2" id="KW-0805">Transcription regulation</keyword>
<dbReference type="Gene3D" id="1.10.10.10">
    <property type="entry name" value="Winged helix-like DNA-binding domain superfamily/Winged helix DNA-binding domain"/>
    <property type="match status" value="1"/>
</dbReference>
<dbReference type="Pfam" id="PF00126">
    <property type="entry name" value="HTH_1"/>
    <property type="match status" value="1"/>
</dbReference>
<dbReference type="Gene3D" id="3.40.190.10">
    <property type="entry name" value="Periplasmic binding protein-like II"/>
    <property type="match status" value="2"/>
</dbReference>
<evidence type="ECO:0000259" key="6">
    <source>
        <dbReference type="PROSITE" id="PS50931"/>
    </source>
</evidence>
<evidence type="ECO:0000256" key="1">
    <source>
        <dbReference type="ARBA" id="ARBA00009437"/>
    </source>
</evidence>
<sequence>MNTDFLRSFVAAVQHGSMAEAARRLNLSPAAVAQHVRALEQEFGTALMVRSGRTVGATEAGQRILEKSRGVLREIGDLRALANDEALSGELRLGAGTNALLGIVPEVLAAMVQRYPAINVYIRPSFSIDMYPAVEAGELDAAIVLESPVAVAKTLRWELLREEPLVLLAPARYAGRDPHELLASEPMIRYDRNQWGGKLADQYLQRARITPRERFEINALSAIAVMVDRGLGVSLVPDWIRPWPEGLNVVRIPLPLPATPRRVGVIWSRASVRLRLVEAFRDEALRLFRKRPERRGDRSATAPRPDPQGWGRVSGDDRARAAGHQHEG</sequence>
<dbReference type="InterPro" id="IPR036390">
    <property type="entry name" value="WH_DNA-bd_sf"/>
</dbReference>
<feature type="domain" description="HTH lysR-type" evidence="6">
    <location>
        <begin position="1"/>
        <end position="58"/>
    </location>
</feature>
<organism evidence="7 8">
    <name type="scientific">Variovorax terrae</name>
    <dbReference type="NCBI Taxonomy" id="2923278"/>
    <lineage>
        <taxon>Bacteria</taxon>
        <taxon>Pseudomonadati</taxon>
        <taxon>Pseudomonadota</taxon>
        <taxon>Betaproteobacteria</taxon>
        <taxon>Burkholderiales</taxon>
        <taxon>Comamonadaceae</taxon>
        <taxon>Variovorax</taxon>
    </lineage>
</organism>
<dbReference type="EMBL" id="JALGBI010000001">
    <property type="protein sequence ID" value="MCJ0762185.1"/>
    <property type="molecule type" value="Genomic_DNA"/>
</dbReference>
<evidence type="ECO:0000256" key="4">
    <source>
        <dbReference type="ARBA" id="ARBA00023163"/>
    </source>
</evidence>
<accession>A0A9X2ALZ3</accession>
<evidence type="ECO:0000256" key="5">
    <source>
        <dbReference type="SAM" id="MobiDB-lite"/>
    </source>
</evidence>
<name>A0A9X2ALZ3_9BURK</name>
<keyword evidence="8" id="KW-1185">Reference proteome</keyword>
<comment type="similarity">
    <text evidence="1">Belongs to the LysR transcriptional regulatory family.</text>
</comment>
<proteinExistence type="inferred from homology"/>
<dbReference type="GO" id="GO:0003677">
    <property type="term" value="F:DNA binding"/>
    <property type="evidence" value="ECO:0007669"/>
    <property type="project" value="UniProtKB-KW"/>
</dbReference>
<comment type="caution">
    <text evidence="7">The sequence shown here is derived from an EMBL/GenBank/DDBJ whole genome shotgun (WGS) entry which is preliminary data.</text>
</comment>
<dbReference type="GO" id="GO:0003700">
    <property type="term" value="F:DNA-binding transcription factor activity"/>
    <property type="evidence" value="ECO:0007669"/>
    <property type="project" value="InterPro"/>
</dbReference>
<dbReference type="SUPFAM" id="SSF46785">
    <property type="entry name" value="Winged helix' DNA-binding domain"/>
    <property type="match status" value="1"/>
</dbReference>
<keyword evidence="3" id="KW-0238">DNA-binding</keyword>
<dbReference type="Proteomes" id="UP001139447">
    <property type="component" value="Unassembled WGS sequence"/>
</dbReference>
<dbReference type="CDD" id="cd08427">
    <property type="entry name" value="PBP2_LTTR_like_2"/>
    <property type="match status" value="1"/>
</dbReference>
<evidence type="ECO:0000256" key="2">
    <source>
        <dbReference type="ARBA" id="ARBA00023015"/>
    </source>
</evidence>
<dbReference type="RefSeq" id="WP_243304214.1">
    <property type="nucleotide sequence ID" value="NZ_JALGBI010000001.1"/>
</dbReference>
<dbReference type="InterPro" id="IPR005119">
    <property type="entry name" value="LysR_subst-bd"/>
</dbReference>
<dbReference type="FunFam" id="1.10.10.10:FF:000001">
    <property type="entry name" value="LysR family transcriptional regulator"/>
    <property type="match status" value="1"/>
</dbReference>
<evidence type="ECO:0000313" key="7">
    <source>
        <dbReference type="EMBL" id="MCJ0762185.1"/>
    </source>
</evidence>
<evidence type="ECO:0000313" key="8">
    <source>
        <dbReference type="Proteomes" id="UP001139447"/>
    </source>
</evidence>
<dbReference type="InterPro" id="IPR000847">
    <property type="entry name" value="LysR_HTH_N"/>
</dbReference>
<dbReference type="PROSITE" id="PS50931">
    <property type="entry name" value="HTH_LYSR"/>
    <property type="match status" value="1"/>
</dbReference>
<feature type="compositionally biased region" description="Basic and acidic residues" evidence="5">
    <location>
        <begin position="314"/>
        <end position="328"/>
    </location>
</feature>
<dbReference type="GO" id="GO:0032993">
    <property type="term" value="C:protein-DNA complex"/>
    <property type="evidence" value="ECO:0007669"/>
    <property type="project" value="TreeGrafter"/>
</dbReference>
<gene>
    <name evidence="7" type="ORF">MMF98_03070</name>
</gene>